<evidence type="ECO:0000313" key="4">
    <source>
        <dbReference type="Proteomes" id="UP000183924"/>
    </source>
</evidence>
<dbReference type="AlphaFoldDB" id="A0A1J8NKM1"/>
<protein>
    <submittedName>
        <fullName evidence="3">Uncharacterized protein</fullName>
    </submittedName>
</protein>
<sequence length="329" mass="37205">MHPVYLAAPKDSPFMLGEKTKYVAIIKDKAVILNNKKYNSKNDAYSLTFKIGASNAEVLKKCINEKLSIYKVETPSKFIDLLGSEFDIKEQQELNQENNVEVTTSKLTLEDEQLIEASQSHLPTSRPRPNSLRYENVSGSYLRKTLSLHDPVRENSLDIQQPDIPSDLSSSRNSIHNQDSLDAERDQLIERAPKIYSFFTEKAKNTPLSHIKSHGLNIQKGYFNGGVKSKILLDITQLADQIKSNSNEIGNESSNEQIQALKQKVSMLNEKINDKQNLEILSRYRGFSAFKCFATLWGGGRVKSIEYVEQLQEQVGSLLKEITPLRPTV</sequence>
<feature type="compositionally biased region" description="Polar residues" evidence="2">
    <location>
        <begin position="167"/>
        <end position="180"/>
    </location>
</feature>
<accession>A0A1J8NKM1</accession>
<feature type="region of interest" description="Disordered" evidence="2">
    <location>
        <begin position="154"/>
        <end position="181"/>
    </location>
</feature>
<proteinExistence type="predicted"/>
<keyword evidence="1" id="KW-0175">Coiled coil</keyword>
<evidence type="ECO:0000256" key="1">
    <source>
        <dbReference type="SAM" id="Coils"/>
    </source>
</evidence>
<evidence type="ECO:0000313" key="3">
    <source>
        <dbReference type="EMBL" id="OIZ95969.1"/>
    </source>
</evidence>
<keyword evidence="4" id="KW-1185">Reference proteome</keyword>
<name>A0A1J8NKM1_9COXI</name>
<dbReference type="RefSeq" id="WP_071661948.1">
    <property type="nucleotide sequence ID" value="NZ_LUKY01000028.1"/>
</dbReference>
<comment type="caution">
    <text evidence="3">The sequence shown here is derived from an EMBL/GenBank/DDBJ whole genome shotgun (WGS) entry which is preliminary data.</text>
</comment>
<gene>
    <name evidence="3" type="ORF">A1D18_00930</name>
</gene>
<feature type="coiled-coil region" evidence="1">
    <location>
        <begin position="251"/>
        <end position="278"/>
    </location>
</feature>
<dbReference type="EMBL" id="LUKY01000028">
    <property type="protein sequence ID" value="OIZ95969.1"/>
    <property type="molecule type" value="Genomic_DNA"/>
</dbReference>
<organism evidence="3 4">
    <name type="scientific">Candidatus Rickettsiella isopodorum</name>
    <dbReference type="NCBI Taxonomy" id="1225476"/>
    <lineage>
        <taxon>Bacteria</taxon>
        <taxon>Pseudomonadati</taxon>
        <taxon>Pseudomonadota</taxon>
        <taxon>Gammaproteobacteria</taxon>
        <taxon>Legionellales</taxon>
        <taxon>Coxiellaceae</taxon>
        <taxon>Rickettsiella</taxon>
    </lineage>
</organism>
<dbReference type="STRING" id="1225476.A1D18_00930"/>
<reference evidence="3 4" key="1">
    <citation type="submission" date="2016-03" db="EMBL/GenBank/DDBJ databases">
        <title>Comparative genomics of Rickettsiella.</title>
        <authorList>
            <person name="Chandler C."/>
            <person name="Wang Y."/>
        </authorList>
    </citation>
    <scope>NUCLEOTIDE SEQUENCE [LARGE SCALE GENOMIC DNA]</scope>
    <source>
        <strain evidence="3 4">RCFS May 2013</strain>
    </source>
</reference>
<evidence type="ECO:0000256" key="2">
    <source>
        <dbReference type="SAM" id="MobiDB-lite"/>
    </source>
</evidence>
<dbReference type="Proteomes" id="UP000183924">
    <property type="component" value="Unassembled WGS sequence"/>
</dbReference>